<keyword evidence="2 5" id="KW-0812">Transmembrane</keyword>
<evidence type="ECO:0000313" key="7">
    <source>
        <dbReference type="Proteomes" id="UP000017559"/>
    </source>
</evidence>
<dbReference type="InterPro" id="IPR000537">
    <property type="entry name" value="UbiA_prenyltransferase"/>
</dbReference>
<feature type="transmembrane region" description="Helical" evidence="5">
    <location>
        <begin position="191"/>
        <end position="210"/>
    </location>
</feature>
<keyword evidence="7" id="KW-1185">Reference proteome</keyword>
<name>V2WMP8_MONRO</name>
<dbReference type="Gene3D" id="1.10.357.140">
    <property type="entry name" value="UbiA prenyltransferase"/>
    <property type="match status" value="1"/>
</dbReference>
<evidence type="ECO:0000256" key="4">
    <source>
        <dbReference type="ARBA" id="ARBA00023136"/>
    </source>
</evidence>
<evidence type="ECO:0008006" key="8">
    <source>
        <dbReference type="Google" id="ProtNLM"/>
    </source>
</evidence>
<keyword evidence="3 5" id="KW-1133">Transmembrane helix</keyword>
<dbReference type="OrthoDB" id="434972at2759"/>
<evidence type="ECO:0000256" key="2">
    <source>
        <dbReference type="ARBA" id="ARBA00022692"/>
    </source>
</evidence>
<dbReference type="PANTHER" id="PTHR42723:SF1">
    <property type="entry name" value="CHLOROPHYLL SYNTHASE, CHLOROPLASTIC"/>
    <property type="match status" value="1"/>
</dbReference>
<dbReference type="GO" id="GO:0016020">
    <property type="term" value="C:membrane"/>
    <property type="evidence" value="ECO:0007669"/>
    <property type="project" value="UniProtKB-SubCell"/>
</dbReference>
<accession>V2WMP8</accession>
<organism evidence="6 7">
    <name type="scientific">Moniliophthora roreri (strain MCA 2997)</name>
    <name type="common">Cocoa frosty pod rot fungus</name>
    <name type="synonym">Crinipellis roreri</name>
    <dbReference type="NCBI Taxonomy" id="1381753"/>
    <lineage>
        <taxon>Eukaryota</taxon>
        <taxon>Fungi</taxon>
        <taxon>Dikarya</taxon>
        <taxon>Basidiomycota</taxon>
        <taxon>Agaricomycotina</taxon>
        <taxon>Agaricomycetes</taxon>
        <taxon>Agaricomycetidae</taxon>
        <taxon>Agaricales</taxon>
        <taxon>Marasmiineae</taxon>
        <taxon>Marasmiaceae</taxon>
        <taxon>Moniliophthora</taxon>
    </lineage>
</organism>
<gene>
    <name evidence="6" type="ORF">Moror_2182</name>
</gene>
<keyword evidence="4 5" id="KW-0472">Membrane</keyword>
<reference evidence="6 7" key="1">
    <citation type="journal article" date="2014" name="BMC Genomics">
        <title>Genome and secretome analysis of the hemibiotrophic fungal pathogen, Moniliophthora roreri, which causes frosty pod rot disease of cacao: mechanisms of the biotrophic and necrotrophic phases.</title>
        <authorList>
            <person name="Meinhardt L.W."/>
            <person name="Costa G.G.L."/>
            <person name="Thomazella D.P.T."/>
            <person name="Teixeira P.J.P.L."/>
            <person name="Carazzolle M.F."/>
            <person name="Schuster S.C."/>
            <person name="Carlson J.E."/>
            <person name="Guiltinan M.J."/>
            <person name="Mieczkowski P."/>
            <person name="Farmer A."/>
            <person name="Ramaraj T."/>
            <person name="Crozier J."/>
            <person name="Davis R.E."/>
            <person name="Shao J."/>
            <person name="Melnick R.L."/>
            <person name="Pereira G.A.G."/>
            <person name="Bailey B.A."/>
        </authorList>
    </citation>
    <scope>NUCLEOTIDE SEQUENCE [LARGE SCALE GENOMIC DNA]</scope>
    <source>
        <strain evidence="6 7">MCA 2997</strain>
    </source>
</reference>
<dbReference type="GO" id="GO:0016765">
    <property type="term" value="F:transferase activity, transferring alkyl or aryl (other than methyl) groups"/>
    <property type="evidence" value="ECO:0007669"/>
    <property type="project" value="InterPro"/>
</dbReference>
<evidence type="ECO:0000256" key="5">
    <source>
        <dbReference type="SAM" id="Phobius"/>
    </source>
</evidence>
<dbReference type="EMBL" id="AWSO01002416">
    <property type="protein sequence ID" value="ESK81500.1"/>
    <property type="molecule type" value="Genomic_DNA"/>
</dbReference>
<dbReference type="HOGENOM" id="CLU_063928_0_0_1"/>
<dbReference type="InterPro" id="IPR050475">
    <property type="entry name" value="Prenyltransferase_related"/>
</dbReference>
<dbReference type="InterPro" id="IPR044878">
    <property type="entry name" value="UbiA_sf"/>
</dbReference>
<feature type="transmembrane region" description="Helical" evidence="5">
    <location>
        <begin position="166"/>
        <end position="185"/>
    </location>
</feature>
<feature type="transmembrane region" description="Helical" evidence="5">
    <location>
        <begin position="261"/>
        <end position="279"/>
    </location>
</feature>
<dbReference type="KEGG" id="mrr:Moror_2182"/>
<dbReference type="Proteomes" id="UP000017559">
    <property type="component" value="Unassembled WGS sequence"/>
</dbReference>
<feature type="transmembrane region" description="Helical" evidence="5">
    <location>
        <begin position="291"/>
        <end position="310"/>
    </location>
</feature>
<evidence type="ECO:0000256" key="1">
    <source>
        <dbReference type="ARBA" id="ARBA00004141"/>
    </source>
</evidence>
<proteinExistence type="predicted"/>
<dbReference type="AlphaFoldDB" id="V2WMP8"/>
<evidence type="ECO:0000256" key="3">
    <source>
        <dbReference type="ARBA" id="ARBA00022989"/>
    </source>
</evidence>
<dbReference type="CDD" id="cd13965">
    <property type="entry name" value="PT_UbiA_3"/>
    <property type="match status" value="1"/>
</dbReference>
<protein>
    <recommendedName>
        <fullName evidence="8">UbiA prenyltransferase</fullName>
    </recommendedName>
</protein>
<dbReference type="Pfam" id="PF01040">
    <property type="entry name" value="UbiA"/>
    <property type="match status" value="1"/>
</dbReference>
<comment type="caution">
    <text evidence="6">The sequence shown here is derived from an EMBL/GenBank/DDBJ whole genome shotgun (WGS) entry which is preliminary data.</text>
</comment>
<sequence>MFSRPGKDQVDAWMPFTDDTRKPSTSFVQQYMKHGIRLFWTSHAFCTSDYKTIIIPVTCYGLLASSRIPRLETMIHLLTWIWLFLLQFCAANQMYSIEEDSINKPYRPIPSGLISTESAYTLRWALVPMCLYLSWNYGVLYAGISLTLATTFYNEFGLDSYWYSKSLLNAIGIVSWNVGAAYIASEGHQDLLVRYHVAPFISVALIWSTIHVQDFRDEAGDRMQGRITLPTFLPVASRYLTSCLLTAWSIGLGLFWQLEETALACFVVLGIYLSIRIFWQRTEVEDKVSLRIYMAWLTLAQALPFIAHRIQAV</sequence>
<feature type="transmembrane region" description="Helical" evidence="5">
    <location>
        <begin position="135"/>
        <end position="154"/>
    </location>
</feature>
<comment type="subcellular location">
    <subcellularLocation>
        <location evidence="1">Membrane</location>
        <topology evidence="1">Multi-pass membrane protein</topology>
    </subcellularLocation>
</comment>
<evidence type="ECO:0000313" key="6">
    <source>
        <dbReference type="EMBL" id="ESK81500.1"/>
    </source>
</evidence>
<dbReference type="PANTHER" id="PTHR42723">
    <property type="entry name" value="CHLOROPHYLL SYNTHASE"/>
    <property type="match status" value="1"/>
</dbReference>